<dbReference type="Pfam" id="PF09335">
    <property type="entry name" value="VTT_dom"/>
    <property type="match status" value="1"/>
</dbReference>
<evidence type="ECO:0000259" key="7">
    <source>
        <dbReference type="Pfam" id="PF09335"/>
    </source>
</evidence>
<dbReference type="InterPro" id="IPR032816">
    <property type="entry name" value="VTT_dom"/>
</dbReference>
<evidence type="ECO:0000256" key="1">
    <source>
        <dbReference type="ARBA" id="ARBA00004651"/>
    </source>
</evidence>
<organism evidence="8">
    <name type="scientific">Caldithrix abyssi</name>
    <dbReference type="NCBI Taxonomy" id="187145"/>
    <lineage>
        <taxon>Bacteria</taxon>
        <taxon>Pseudomonadati</taxon>
        <taxon>Calditrichota</taxon>
        <taxon>Calditrichia</taxon>
        <taxon>Calditrichales</taxon>
        <taxon>Calditrichaceae</taxon>
        <taxon>Caldithrix</taxon>
    </lineage>
</organism>
<name>A0A7V5H1K6_CALAY</name>
<keyword evidence="4 6" id="KW-1133">Transmembrane helix</keyword>
<evidence type="ECO:0000256" key="5">
    <source>
        <dbReference type="ARBA" id="ARBA00023136"/>
    </source>
</evidence>
<feature type="domain" description="VTT" evidence="7">
    <location>
        <begin position="34"/>
        <end position="160"/>
    </location>
</feature>
<dbReference type="GO" id="GO:0005886">
    <property type="term" value="C:plasma membrane"/>
    <property type="evidence" value="ECO:0007669"/>
    <property type="project" value="UniProtKB-SubCell"/>
</dbReference>
<keyword evidence="5 6" id="KW-0472">Membrane</keyword>
<dbReference type="EMBL" id="DRTD01000011">
    <property type="protein sequence ID" value="HHE54164.1"/>
    <property type="molecule type" value="Genomic_DNA"/>
</dbReference>
<accession>A0A7V5H1K6</accession>
<reference evidence="8" key="1">
    <citation type="journal article" date="2020" name="mSystems">
        <title>Genome- and Community-Level Interaction Insights into Carbon Utilization and Element Cycling Functions of Hydrothermarchaeota in Hydrothermal Sediment.</title>
        <authorList>
            <person name="Zhou Z."/>
            <person name="Liu Y."/>
            <person name="Xu W."/>
            <person name="Pan J."/>
            <person name="Luo Z.H."/>
            <person name="Li M."/>
        </authorList>
    </citation>
    <scope>NUCLEOTIDE SEQUENCE [LARGE SCALE GENOMIC DNA]</scope>
    <source>
        <strain evidence="8">HyVt-76</strain>
    </source>
</reference>
<evidence type="ECO:0000256" key="4">
    <source>
        <dbReference type="ARBA" id="ARBA00022989"/>
    </source>
</evidence>
<evidence type="ECO:0000256" key="6">
    <source>
        <dbReference type="SAM" id="Phobius"/>
    </source>
</evidence>
<dbReference type="PANTHER" id="PTHR42709">
    <property type="entry name" value="ALKALINE PHOSPHATASE LIKE PROTEIN"/>
    <property type="match status" value="1"/>
</dbReference>
<dbReference type="InterPro" id="IPR051311">
    <property type="entry name" value="DedA_domain"/>
</dbReference>
<feature type="transmembrane region" description="Helical" evidence="6">
    <location>
        <begin position="179"/>
        <end position="197"/>
    </location>
</feature>
<evidence type="ECO:0000313" key="8">
    <source>
        <dbReference type="EMBL" id="HHE54164.1"/>
    </source>
</evidence>
<feature type="transmembrane region" description="Helical" evidence="6">
    <location>
        <begin position="12"/>
        <end position="34"/>
    </location>
</feature>
<gene>
    <name evidence="8" type="ORF">ENL21_00145</name>
</gene>
<dbReference type="AlphaFoldDB" id="A0A7V5H1K6"/>
<dbReference type="Proteomes" id="UP000886111">
    <property type="component" value="Unassembled WGS sequence"/>
</dbReference>
<comment type="caution">
    <text evidence="8">The sequence shown here is derived from an EMBL/GenBank/DDBJ whole genome shotgun (WGS) entry which is preliminary data.</text>
</comment>
<protein>
    <submittedName>
        <fullName evidence="8">DedA family protein</fullName>
    </submittedName>
</protein>
<keyword evidence="2" id="KW-1003">Cell membrane</keyword>
<comment type="subcellular location">
    <subcellularLocation>
        <location evidence="1">Cell membrane</location>
        <topology evidence="1">Multi-pass membrane protein</topology>
    </subcellularLocation>
</comment>
<dbReference type="PANTHER" id="PTHR42709:SF6">
    <property type="entry name" value="UNDECAPRENYL PHOSPHATE TRANSPORTER A"/>
    <property type="match status" value="1"/>
</dbReference>
<sequence length="212" mass="24124">MLESISDFFNQLNPWLAYLLLFVSAFVENVFPPIPGDTVTVFGAYLVSTGKLNFWGVYISTTIGSVIGFFTMYLIGLFIGTRILKSKVVQKFFSVEKSDKVRKWFANYGYWVIAANRFLSGTRSVISLFAGFFAMRWILVLLLSFLSAAVWNGLLIYGGYLLGTNWGKITYWLKQYNKIVLILSVLLIIFLVLYRIIIKRKQVPSSEGKIDG</sequence>
<feature type="transmembrane region" description="Helical" evidence="6">
    <location>
        <begin position="54"/>
        <end position="79"/>
    </location>
</feature>
<feature type="transmembrane region" description="Helical" evidence="6">
    <location>
        <begin position="137"/>
        <end position="159"/>
    </location>
</feature>
<evidence type="ECO:0000256" key="2">
    <source>
        <dbReference type="ARBA" id="ARBA00022475"/>
    </source>
</evidence>
<keyword evidence="3 6" id="KW-0812">Transmembrane</keyword>
<evidence type="ECO:0000256" key="3">
    <source>
        <dbReference type="ARBA" id="ARBA00022692"/>
    </source>
</evidence>
<proteinExistence type="predicted"/>